<dbReference type="EMBL" id="JAUJYO010000015">
    <property type="protein sequence ID" value="KAK1296055.1"/>
    <property type="molecule type" value="Genomic_DNA"/>
</dbReference>
<organism evidence="2 3">
    <name type="scientific">Acorus calamus</name>
    <name type="common">Sweet flag</name>
    <dbReference type="NCBI Taxonomy" id="4465"/>
    <lineage>
        <taxon>Eukaryota</taxon>
        <taxon>Viridiplantae</taxon>
        <taxon>Streptophyta</taxon>
        <taxon>Embryophyta</taxon>
        <taxon>Tracheophyta</taxon>
        <taxon>Spermatophyta</taxon>
        <taxon>Magnoliopsida</taxon>
        <taxon>Liliopsida</taxon>
        <taxon>Acoraceae</taxon>
        <taxon>Acorus</taxon>
    </lineage>
</organism>
<name>A0AAV9D480_ACOCL</name>
<reference evidence="2" key="2">
    <citation type="submission" date="2023-06" db="EMBL/GenBank/DDBJ databases">
        <authorList>
            <person name="Ma L."/>
            <person name="Liu K.-W."/>
            <person name="Li Z."/>
            <person name="Hsiao Y.-Y."/>
            <person name="Qi Y."/>
            <person name="Fu T."/>
            <person name="Tang G."/>
            <person name="Zhang D."/>
            <person name="Sun W.-H."/>
            <person name="Liu D.-K."/>
            <person name="Li Y."/>
            <person name="Chen G.-Z."/>
            <person name="Liu X.-D."/>
            <person name="Liao X.-Y."/>
            <person name="Jiang Y.-T."/>
            <person name="Yu X."/>
            <person name="Hao Y."/>
            <person name="Huang J."/>
            <person name="Zhao X.-W."/>
            <person name="Ke S."/>
            <person name="Chen Y.-Y."/>
            <person name="Wu W.-L."/>
            <person name="Hsu J.-L."/>
            <person name="Lin Y.-F."/>
            <person name="Huang M.-D."/>
            <person name="Li C.-Y."/>
            <person name="Huang L."/>
            <person name="Wang Z.-W."/>
            <person name="Zhao X."/>
            <person name="Zhong W.-Y."/>
            <person name="Peng D.-H."/>
            <person name="Ahmad S."/>
            <person name="Lan S."/>
            <person name="Zhang J.-S."/>
            <person name="Tsai W.-C."/>
            <person name="Van De Peer Y."/>
            <person name="Liu Z.-J."/>
        </authorList>
    </citation>
    <scope>NUCLEOTIDE SEQUENCE</scope>
    <source>
        <strain evidence="2">CP</strain>
        <tissue evidence="2">Leaves</tissue>
    </source>
</reference>
<comment type="caution">
    <text evidence="2">The sequence shown here is derived from an EMBL/GenBank/DDBJ whole genome shotgun (WGS) entry which is preliminary data.</text>
</comment>
<feature type="region of interest" description="Disordered" evidence="1">
    <location>
        <begin position="53"/>
        <end position="89"/>
    </location>
</feature>
<feature type="region of interest" description="Disordered" evidence="1">
    <location>
        <begin position="1"/>
        <end position="24"/>
    </location>
</feature>
<proteinExistence type="predicted"/>
<accession>A0AAV9D480</accession>
<protein>
    <submittedName>
        <fullName evidence="2">Uncharacterized protein</fullName>
    </submittedName>
</protein>
<reference evidence="2" key="1">
    <citation type="journal article" date="2023" name="Nat. Commun.">
        <title>Diploid and tetraploid genomes of Acorus and the evolution of monocots.</title>
        <authorList>
            <person name="Ma L."/>
            <person name="Liu K.W."/>
            <person name="Li Z."/>
            <person name="Hsiao Y.Y."/>
            <person name="Qi Y."/>
            <person name="Fu T."/>
            <person name="Tang G.D."/>
            <person name="Zhang D."/>
            <person name="Sun W.H."/>
            <person name="Liu D.K."/>
            <person name="Li Y."/>
            <person name="Chen G.Z."/>
            <person name="Liu X.D."/>
            <person name="Liao X.Y."/>
            <person name="Jiang Y.T."/>
            <person name="Yu X."/>
            <person name="Hao Y."/>
            <person name="Huang J."/>
            <person name="Zhao X.W."/>
            <person name="Ke S."/>
            <person name="Chen Y.Y."/>
            <person name="Wu W.L."/>
            <person name="Hsu J.L."/>
            <person name="Lin Y.F."/>
            <person name="Huang M.D."/>
            <person name="Li C.Y."/>
            <person name="Huang L."/>
            <person name="Wang Z.W."/>
            <person name="Zhao X."/>
            <person name="Zhong W.Y."/>
            <person name="Peng D.H."/>
            <person name="Ahmad S."/>
            <person name="Lan S."/>
            <person name="Zhang J.S."/>
            <person name="Tsai W.C."/>
            <person name="Van de Peer Y."/>
            <person name="Liu Z.J."/>
        </authorList>
    </citation>
    <scope>NUCLEOTIDE SEQUENCE</scope>
    <source>
        <strain evidence="2">CP</strain>
    </source>
</reference>
<keyword evidence="3" id="KW-1185">Reference proteome</keyword>
<dbReference type="AlphaFoldDB" id="A0AAV9D480"/>
<dbReference type="Proteomes" id="UP001180020">
    <property type="component" value="Unassembled WGS sequence"/>
</dbReference>
<evidence type="ECO:0000313" key="2">
    <source>
        <dbReference type="EMBL" id="KAK1296055.1"/>
    </source>
</evidence>
<sequence>MGQIPKPSQTTTASSAFVQARSSSEHARALRFQSLKRNQSTIRMAQVNEVAIEGSNSVPRSSTKLEAHASNGEDAKAEEESAPPTPLSDASISVFMAGVSNLIK</sequence>
<evidence type="ECO:0000313" key="3">
    <source>
        <dbReference type="Proteomes" id="UP001180020"/>
    </source>
</evidence>
<evidence type="ECO:0000256" key="1">
    <source>
        <dbReference type="SAM" id="MobiDB-lite"/>
    </source>
</evidence>
<gene>
    <name evidence="2" type="ORF">QJS10_CPB15g01460</name>
</gene>
<feature type="compositionally biased region" description="Basic and acidic residues" evidence="1">
    <location>
        <begin position="63"/>
        <end position="79"/>
    </location>
</feature>
<feature type="compositionally biased region" description="Polar residues" evidence="1">
    <location>
        <begin position="1"/>
        <end position="22"/>
    </location>
</feature>